<organism evidence="6 7">
    <name type="scientific">Candidatus Magasanikbacteria bacterium RIFOXYB1_FULL_40_15</name>
    <dbReference type="NCBI Taxonomy" id="1798697"/>
    <lineage>
        <taxon>Bacteria</taxon>
        <taxon>Candidatus Magasanikiibacteriota</taxon>
    </lineage>
</organism>
<dbReference type="NCBIfam" id="TIGR00061">
    <property type="entry name" value="L21"/>
    <property type="match status" value="1"/>
</dbReference>
<evidence type="ECO:0000256" key="5">
    <source>
        <dbReference type="RuleBase" id="RU000562"/>
    </source>
</evidence>
<dbReference type="GO" id="GO:0005840">
    <property type="term" value="C:ribosome"/>
    <property type="evidence" value="ECO:0007669"/>
    <property type="project" value="UniProtKB-KW"/>
</dbReference>
<comment type="subunit">
    <text evidence="4">Part of the 50S ribosomal subunit. Contacts protein L20.</text>
</comment>
<protein>
    <recommendedName>
        <fullName evidence="4">Large ribosomal subunit protein bL21</fullName>
    </recommendedName>
</protein>
<dbReference type="PANTHER" id="PTHR21349:SF0">
    <property type="entry name" value="LARGE RIBOSOMAL SUBUNIT PROTEIN BL21M"/>
    <property type="match status" value="1"/>
</dbReference>
<proteinExistence type="inferred from homology"/>
<comment type="similarity">
    <text evidence="1 4 5">Belongs to the bacterial ribosomal protein bL21 family.</text>
</comment>
<name>A0A1F6NGM0_9BACT</name>
<dbReference type="InterPro" id="IPR001787">
    <property type="entry name" value="Ribosomal_bL21"/>
</dbReference>
<gene>
    <name evidence="4" type="primary">rplU</name>
    <name evidence="6" type="ORF">A2373_04695</name>
</gene>
<dbReference type="GO" id="GO:0006412">
    <property type="term" value="P:translation"/>
    <property type="evidence" value="ECO:0007669"/>
    <property type="project" value="UniProtKB-UniRule"/>
</dbReference>
<evidence type="ECO:0000256" key="2">
    <source>
        <dbReference type="ARBA" id="ARBA00022980"/>
    </source>
</evidence>
<keyword evidence="4 5" id="KW-0699">rRNA-binding</keyword>
<comment type="function">
    <text evidence="4 5">This protein binds to 23S rRNA in the presence of protein L20.</text>
</comment>
<dbReference type="HAMAP" id="MF_01363">
    <property type="entry name" value="Ribosomal_bL21"/>
    <property type="match status" value="1"/>
</dbReference>
<evidence type="ECO:0000256" key="3">
    <source>
        <dbReference type="ARBA" id="ARBA00023274"/>
    </source>
</evidence>
<dbReference type="Pfam" id="PF00829">
    <property type="entry name" value="Ribosomal_L21p"/>
    <property type="match status" value="1"/>
</dbReference>
<dbReference type="GO" id="GO:0005737">
    <property type="term" value="C:cytoplasm"/>
    <property type="evidence" value="ECO:0007669"/>
    <property type="project" value="UniProtKB-ARBA"/>
</dbReference>
<dbReference type="Proteomes" id="UP000176300">
    <property type="component" value="Unassembled WGS sequence"/>
</dbReference>
<comment type="caution">
    <text evidence="6">The sequence shown here is derived from an EMBL/GenBank/DDBJ whole genome shotgun (WGS) entry which is preliminary data.</text>
</comment>
<keyword evidence="4 5" id="KW-0694">RNA-binding</keyword>
<keyword evidence="2 4" id="KW-0689">Ribosomal protein</keyword>
<dbReference type="AlphaFoldDB" id="A0A1F6NGM0"/>
<dbReference type="PANTHER" id="PTHR21349">
    <property type="entry name" value="50S RIBOSOMAL PROTEIN L21"/>
    <property type="match status" value="1"/>
</dbReference>
<dbReference type="STRING" id="1798697.A2373_04695"/>
<dbReference type="InterPro" id="IPR028909">
    <property type="entry name" value="bL21-like"/>
</dbReference>
<evidence type="ECO:0000256" key="1">
    <source>
        <dbReference type="ARBA" id="ARBA00008563"/>
    </source>
</evidence>
<dbReference type="SUPFAM" id="SSF141091">
    <property type="entry name" value="L21p-like"/>
    <property type="match status" value="1"/>
</dbReference>
<evidence type="ECO:0000313" key="7">
    <source>
        <dbReference type="Proteomes" id="UP000176300"/>
    </source>
</evidence>
<dbReference type="GO" id="GO:1990904">
    <property type="term" value="C:ribonucleoprotein complex"/>
    <property type="evidence" value="ECO:0007669"/>
    <property type="project" value="UniProtKB-KW"/>
</dbReference>
<sequence>MYAVIETGGKQYLIKSGDTLKVEKLDAEAGKEFVFDKVLLLAEDDGTDVKIGMPYLDGVSISAEVMEQGRNKKIRVVKFKRKVRYRRVAGHRQHFTKVKVKEAE</sequence>
<keyword evidence="3 4" id="KW-0687">Ribonucleoprotein</keyword>
<accession>A0A1F6NGM0</accession>
<dbReference type="EMBL" id="MFQS01000025">
    <property type="protein sequence ID" value="OGH82938.1"/>
    <property type="molecule type" value="Genomic_DNA"/>
</dbReference>
<evidence type="ECO:0000313" key="6">
    <source>
        <dbReference type="EMBL" id="OGH82938.1"/>
    </source>
</evidence>
<evidence type="ECO:0000256" key="4">
    <source>
        <dbReference type="HAMAP-Rule" id="MF_01363"/>
    </source>
</evidence>
<dbReference type="GO" id="GO:0019843">
    <property type="term" value="F:rRNA binding"/>
    <property type="evidence" value="ECO:0007669"/>
    <property type="project" value="UniProtKB-UniRule"/>
</dbReference>
<dbReference type="GO" id="GO:0003735">
    <property type="term" value="F:structural constituent of ribosome"/>
    <property type="evidence" value="ECO:0007669"/>
    <property type="project" value="InterPro"/>
</dbReference>
<dbReference type="InterPro" id="IPR036164">
    <property type="entry name" value="bL21-like_sf"/>
</dbReference>
<reference evidence="6 7" key="1">
    <citation type="journal article" date="2016" name="Nat. Commun.">
        <title>Thousands of microbial genomes shed light on interconnected biogeochemical processes in an aquifer system.</title>
        <authorList>
            <person name="Anantharaman K."/>
            <person name="Brown C.T."/>
            <person name="Hug L.A."/>
            <person name="Sharon I."/>
            <person name="Castelle C.J."/>
            <person name="Probst A.J."/>
            <person name="Thomas B.C."/>
            <person name="Singh A."/>
            <person name="Wilkins M.J."/>
            <person name="Karaoz U."/>
            <person name="Brodie E.L."/>
            <person name="Williams K.H."/>
            <person name="Hubbard S.S."/>
            <person name="Banfield J.F."/>
        </authorList>
    </citation>
    <scope>NUCLEOTIDE SEQUENCE [LARGE SCALE GENOMIC DNA]</scope>
</reference>